<dbReference type="Proteomes" id="UP000480804">
    <property type="component" value="Unassembled WGS sequence"/>
</dbReference>
<protein>
    <submittedName>
        <fullName evidence="3">Uncharacterized protein</fullName>
    </submittedName>
</protein>
<accession>A0A8H9HL75</accession>
<keyword evidence="1" id="KW-0472">Membrane</keyword>
<evidence type="ECO:0000313" key="4">
    <source>
        <dbReference type="Proteomes" id="UP000480804"/>
    </source>
</evidence>
<evidence type="ECO:0000313" key="5">
    <source>
        <dbReference type="Proteomes" id="UP000660975"/>
    </source>
</evidence>
<reference evidence="3" key="1">
    <citation type="journal article" date="2014" name="Int. J. Syst. Evol. Microbiol.">
        <title>Complete genome sequence of Corynebacterium casei LMG S-19264T (=DSM 44701T), isolated from a smear-ripened cheese.</title>
        <authorList>
            <consortium name="US DOE Joint Genome Institute (JGI-PGF)"/>
            <person name="Walter F."/>
            <person name="Albersmeier A."/>
            <person name="Kalinowski J."/>
            <person name="Ruckert C."/>
        </authorList>
    </citation>
    <scope>NUCLEOTIDE SEQUENCE</scope>
    <source>
        <strain evidence="3">JCM 4136</strain>
    </source>
</reference>
<keyword evidence="1" id="KW-1133">Transmembrane helix</keyword>
<dbReference type="EMBL" id="BMSC01000003">
    <property type="protein sequence ID" value="GGU63377.1"/>
    <property type="molecule type" value="Genomic_DNA"/>
</dbReference>
<dbReference type="EMBL" id="BLLO01000025">
    <property type="protein sequence ID" value="GFH79894.1"/>
    <property type="molecule type" value="Genomic_DNA"/>
</dbReference>
<reference evidence="2 4" key="2">
    <citation type="submission" date="2020-02" db="EMBL/GenBank/DDBJ databases">
        <title>Whole genome shotgun sequence of Streptomyces gougerotii NBRC 13043.</title>
        <authorList>
            <person name="Ichikawa N."/>
            <person name="Komaki H."/>
            <person name="Tamura T."/>
        </authorList>
    </citation>
    <scope>NUCLEOTIDE SEQUENCE [LARGE SCALE GENOMIC DNA]</scope>
    <source>
        <strain evidence="2 4">NBRC 13043</strain>
    </source>
</reference>
<keyword evidence="4" id="KW-1185">Reference proteome</keyword>
<reference evidence="3" key="3">
    <citation type="submission" date="2020-09" db="EMBL/GenBank/DDBJ databases">
        <authorList>
            <person name="Sun Q."/>
            <person name="Ohkuma M."/>
        </authorList>
    </citation>
    <scope>NUCLEOTIDE SEQUENCE</scope>
    <source>
        <strain evidence="3">JCM 4136</strain>
    </source>
</reference>
<evidence type="ECO:0000313" key="2">
    <source>
        <dbReference type="EMBL" id="GFH79894.1"/>
    </source>
</evidence>
<evidence type="ECO:0000313" key="3">
    <source>
        <dbReference type="EMBL" id="GGU63377.1"/>
    </source>
</evidence>
<comment type="caution">
    <text evidence="3">The sequence shown here is derived from an EMBL/GenBank/DDBJ whole genome shotgun (WGS) entry which is preliminary data.</text>
</comment>
<proteinExistence type="predicted"/>
<keyword evidence="1" id="KW-0812">Transmembrane</keyword>
<dbReference type="AlphaFoldDB" id="A0A8H9HL75"/>
<gene>
    <name evidence="3" type="ORF">GCM10010227_16120</name>
    <name evidence="2" type="ORF">Sgou_45640</name>
</gene>
<evidence type="ECO:0000256" key="1">
    <source>
        <dbReference type="SAM" id="Phobius"/>
    </source>
</evidence>
<dbReference type="Proteomes" id="UP000660975">
    <property type="component" value="Unassembled WGS sequence"/>
</dbReference>
<sequence>MPVAVEADAGAALVMGGVGGLFVLFALRSGAALTRKSPRSHCDPPVPDEN</sequence>
<organism evidence="3 5">
    <name type="scientific">Streptomyces gougerotii</name>
    <dbReference type="NCBI Taxonomy" id="53448"/>
    <lineage>
        <taxon>Bacteria</taxon>
        <taxon>Bacillati</taxon>
        <taxon>Actinomycetota</taxon>
        <taxon>Actinomycetes</taxon>
        <taxon>Kitasatosporales</taxon>
        <taxon>Streptomycetaceae</taxon>
        <taxon>Streptomyces</taxon>
        <taxon>Streptomyces diastaticus group</taxon>
    </lineage>
</organism>
<name>A0A8H9HL75_9ACTN</name>
<feature type="transmembrane region" description="Helical" evidence="1">
    <location>
        <begin position="12"/>
        <end position="31"/>
    </location>
</feature>